<dbReference type="EMBL" id="QTQV01000030">
    <property type="protein sequence ID" value="RQT06452.1"/>
    <property type="molecule type" value="Genomic_DNA"/>
</dbReference>
<comment type="caution">
    <text evidence="1">The sequence shown here is derived from an EMBL/GenBank/DDBJ whole genome shotgun (WGS) entry which is preliminary data.</text>
</comment>
<sequence length="83" mass="9432">MWDLLDYSGIVASLDYVLDRYGFPDHLLPLTSDESEGMYLYDALSGAVHDYDLAAHSHFMTGKIDARRASFSAFLKWYFDDAA</sequence>
<dbReference type="Proteomes" id="UP000277921">
    <property type="component" value="Unassembled WGS sequence"/>
</dbReference>
<reference evidence="1 2" key="1">
    <citation type="submission" date="2018-08" db="EMBL/GenBank/DDBJ databases">
        <title>Comparative analysis of Burkholderia isolates from Puerto Rico.</title>
        <authorList>
            <person name="Hall C."/>
            <person name="Sahl J."/>
            <person name="Wagner D."/>
        </authorList>
    </citation>
    <scope>NUCLEOTIDE SEQUENCE [LARGE SCALE GENOMIC DNA]</scope>
    <source>
        <strain evidence="1 2">Bp9025</strain>
    </source>
</reference>
<evidence type="ECO:0000313" key="2">
    <source>
        <dbReference type="Proteomes" id="UP000277921"/>
    </source>
</evidence>
<evidence type="ECO:0008006" key="3">
    <source>
        <dbReference type="Google" id="ProtNLM"/>
    </source>
</evidence>
<evidence type="ECO:0000313" key="1">
    <source>
        <dbReference type="EMBL" id="RQT06452.1"/>
    </source>
</evidence>
<proteinExistence type="predicted"/>
<accession>A0A3N8P453</accession>
<gene>
    <name evidence="1" type="ORF">DF051_33875</name>
</gene>
<dbReference type="AlphaFoldDB" id="A0A3N8P453"/>
<organism evidence="1 2">
    <name type="scientific">Burkholderia contaminans</name>
    <dbReference type="NCBI Taxonomy" id="488447"/>
    <lineage>
        <taxon>Bacteria</taxon>
        <taxon>Pseudomonadati</taxon>
        <taxon>Pseudomonadota</taxon>
        <taxon>Betaproteobacteria</taxon>
        <taxon>Burkholderiales</taxon>
        <taxon>Burkholderiaceae</taxon>
        <taxon>Burkholderia</taxon>
        <taxon>Burkholderia cepacia complex</taxon>
    </lineage>
</organism>
<protein>
    <recommendedName>
        <fullName evidence="3">SMI1/KNR4 family protein</fullName>
    </recommendedName>
</protein>
<name>A0A3N8P453_9BURK</name>